<proteinExistence type="predicted"/>
<evidence type="ECO:0000313" key="2">
    <source>
        <dbReference type="Proteomes" id="UP001157418"/>
    </source>
</evidence>
<organism evidence="1 2">
    <name type="scientific">Lactuca virosa</name>
    <dbReference type="NCBI Taxonomy" id="75947"/>
    <lineage>
        <taxon>Eukaryota</taxon>
        <taxon>Viridiplantae</taxon>
        <taxon>Streptophyta</taxon>
        <taxon>Embryophyta</taxon>
        <taxon>Tracheophyta</taxon>
        <taxon>Spermatophyta</taxon>
        <taxon>Magnoliopsida</taxon>
        <taxon>eudicotyledons</taxon>
        <taxon>Gunneridae</taxon>
        <taxon>Pentapetalae</taxon>
        <taxon>asterids</taxon>
        <taxon>campanulids</taxon>
        <taxon>Asterales</taxon>
        <taxon>Asteraceae</taxon>
        <taxon>Cichorioideae</taxon>
        <taxon>Cichorieae</taxon>
        <taxon>Lactucinae</taxon>
        <taxon>Lactuca</taxon>
    </lineage>
</organism>
<reference evidence="1 2" key="1">
    <citation type="submission" date="2022-01" db="EMBL/GenBank/DDBJ databases">
        <authorList>
            <person name="Xiong W."/>
            <person name="Schranz E."/>
        </authorList>
    </citation>
    <scope>NUCLEOTIDE SEQUENCE [LARGE SCALE GENOMIC DNA]</scope>
</reference>
<protein>
    <submittedName>
        <fullName evidence="1">Uncharacterized protein</fullName>
    </submittedName>
</protein>
<name>A0AAU9LIZ7_9ASTR</name>
<keyword evidence="2" id="KW-1185">Reference proteome</keyword>
<sequence>MKQGTVIWKATQVLTLQDSDRQGFIDLYFPYFYLWVISTSARPHDDHDHHTLFQVPTVAAPNTPSTSDHQHHRKQRYGDLKLKNPDNKAQSMEELYHSYKNAVNFFLGLSLYKNAVNWNVFEKSWSAAEHELQEFLVDSASGFGNSEANTSIDKPMDDDQTSGKPQGWLKWISRGMLRAEGTDDSSQFSGVVSDEVIMDLDCAIGELVFEENLSVNMSGRLENNAAQYSVDIELSGLPLDDDIVLELDQMEKVSDIEDILSYRSAAEHEHQELLVDSASGFGNSEAYTTIDKSMDDDQTSGKPQGWLKDLDCAIGELVFVENLVECMIWEESDVVTASINGILLEPIEITCDPTYLVNFVELYTVLASFQSHEGRVLKSLNGIKDMKSRLISKAVYVFSFDPTGILFPLGSRNGISSKFLNVKFQTEKKHSYCLDVLSETHNRASDQKIQIGADPVSRKIEHTRVCDEKSMEVDVTSRTEDETSSKDEETSYDCVSVDVMKDMSRGGVNLSNPVVNCEWKLLEKELYVKGL</sequence>
<dbReference type="EMBL" id="CAKMRJ010000001">
    <property type="protein sequence ID" value="CAH1413114.1"/>
    <property type="molecule type" value="Genomic_DNA"/>
</dbReference>
<dbReference type="Proteomes" id="UP001157418">
    <property type="component" value="Unassembled WGS sequence"/>
</dbReference>
<dbReference type="AlphaFoldDB" id="A0AAU9LIZ7"/>
<gene>
    <name evidence="1" type="ORF">LVIROSA_LOCUS1089</name>
</gene>
<evidence type="ECO:0000313" key="1">
    <source>
        <dbReference type="EMBL" id="CAH1413114.1"/>
    </source>
</evidence>
<comment type="caution">
    <text evidence="1">The sequence shown here is derived from an EMBL/GenBank/DDBJ whole genome shotgun (WGS) entry which is preliminary data.</text>
</comment>
<accession>A0AAU9LIZ7</accession>